<feature type="region of interest" description="Disordered" evidence="1">
    <location>
        <begin position="1"/>
        <end position="22"/>
    </location>
</feature>
<dbReference type="Proteomes" id="UP001642487">
    <property type="component" value="Chromosome 7"/>
</dbReference>
<name>A0ABP0YXV7_9ROSI</name>
<evidence type="ECO:0000256" key="1">
    <source>
        <dbReference type="SAM" id="MobiDB-lite"/>
    </source>
</evidence>
<organism evidence="2 3">
    <name type="scientific">Citrullus colocynthis</name>
    <name type="common">colocynth</name>
    <dbReference type="NCBI Taxonomy" id="252529"/>
    <lineage>
        <taxon>Eukaryota</taxon>
        <taxon>Viridiplantae</taxon>
        <taxon>Streptophyta</taxon>
        <taxon>Embryophyta</taxon>
        <taxon>Tracheophyta</taxon>
        <taxon>Spermatophyta</taxon>
        <taxon>Magnoliopsida</taxon>
        <taxon>eudicotyledons</taxon>
        <taxon>Gunneridae</taxon>
        <taxon>Pentapetalae</taxon>
        <taxon>rosids</taxon>
        <taxon>fabids</taxon>
        <taxon>Cucurbitales</taxon>
        <taxon>Cucurbitaceae</taxon>
        <taxon>Benincaseae</taxon>
        <taxon>Citrullus</taxon>
    </lineage>
</organism>
<evidence type="ECO:0000313" key="2">
    <source>
        <dbReference type="EMBL" id="CAK9325379.1"/>
    </source>
</evidence>
<proteinExistence type="predicted"/>
<protein>
    <submittedName>
        <fullName evidence="2">Uncharacterized protein</fullName>
    </submittedName>
</protein>
<reference evidence="2 3" key="1">
    <citation type="submission" date="2024-03" db="EMBL/GenBank/DDBJ databases">
        <authorList>
            <person name="Gkanogiannis A."/>
            <person name="Becerra Lopez-Lavalle L."/>
        </authorList>
    </citation>
    <scope>NUCLEOTIDE SEQUENCE [LARGE SCALE GENOMIC DNA]</scope>
</reference>
<gene>
    <name evidence="2" type="ORF">CITCOLO1_LOCUS17639</name>
</gene>
<evidence type="ECO:0000313" key="3">
    <source>
        <dbReference type="Proteomes" id="UP001642487"/>
    </source>
</evidence>
<dbReference type="EMBL" id="OZ021741">
    <property type="protein sequence ID" value="CAK9325379.1"/>
    <property type="molecule type" value="Genomic_DNA"/>
</dbReference>
<sequence length="90" mass="10344">MKALSPQTLIDRLGKSHTRSQPHLPEAHHQISTFFAFTTICFQNIPHPLQPLQLSFTHSLLLFATTLLIQTQKRSSMSTSMLQQIELFWV</sequence>
<keyword evidence="3" id="KW-1185">Reference proteome</keyword>
<accession>A0ABP0YXV7</accession>